<reference evidence="4" key="1">
    <citation type="submission" date="2022-01" db="EMBL/GenBank/DDBJ databases">
        <authorList>
            <person name="King R."/>
        </authorList>
    </citation>
    <scope>NUCLEOTIDE SEQUENCE</scope>
</reference>
<evidence type="ECO:0000256" key="2">
    <source>
        <dbReference type="ARBA" id="ARBA00023043"/>
    </source>
</evidence>
<dbReference type="Pfam" id="PF00023">
    <property type="entry name" value="Ank"/>
    <property type="match status" value="1"/>
</dbReference>
<sequence length="303" mass="33431">MITGSIAEGDQLLLHSSLLNDSQSCERAFEKGADPNASQDDKVTALHIAAEKGFSVFTATLIKCSIEYGKKLDLNGKTIFGNTPLVLAIMHDNIEVMEMLLAAGADPNKPHTFERTPLHIAAFFGRVRATVILINYEANVNVVDCFDQTPLSLSLIARNSASLVKHLLKGGADANFRAKSSMPILSLAVLSCSKYRELRNVNFLIKAGANVMATDNIKLDTALHKAAQTGYIKCIDLLLRKGANIFAQNIYGHTPLNIAIRYKNVEAAIHLYQIEEEMEEEEFDRLMQVQRRVPAFKGRLDSI</sequence>
<dbReference type="AlphaFoldDB" id="A0A9P0HST1"/>
<dbReference type="PANTHER" id="PTHR24171:SF10">
    <property type="entry name" value="ANKYRIN REPEAT DOMAIN-CONTAINING PROTEIN 29-LIKE"/>
    <property type="match status" value="1"/>
</dbReference>
<dbReference type="PROSITE" id="PS50088">
    <property type="entry name" value="ANK_REPEAT"/>
    <property type="match status" value="3"/>
</dbReference>
<keyword evidence="2 3" id="KW-0040">ANK repeat</keyword>
<dbReference type="PANTHER" id="PTHR24171">
    <property type="entry name" value="ANKYRIN REPEAT DOMAIN-CONTAINING PROTEIN 39-RELATED"/>
    <property type="match status" value="1"/>
</dbReference>
<dbReference type="Gene3D" id="1.25.40.20">
    <property type="entry name" value="Ankyrin repeat-containing domain"/>
    <property type="match status" value="2"/>
</dbReference>
<dbReference type="OrthoDB" id="9995210at2759"/>
<name>A0A9P0HST1_NEZVI</name>
<feature type="repeat" description="ANK" evidence="3">
    <location>
        <begin position="113"/>
        <end position="145"/>
    </location>
</feature>
<gene>
    <name evidence="4" type="ORF">NEZAVI_LOCUS15289</name>
</gene>
<proteinExistence type="predicted"/>
<evidence type="ECO:0000313" key="5">
    <source>
        <dbReference type="Proteomes" id="UP001152798"/>
    </source>
</evidence>
<dbReference type="Proteomes" id="UP001152798">
    <property type="component" value="Chromosome 7"/>
</dbReference>
<evidence type="ECO:0000313" key="4">
    <source>
        <dbReference type="EMBL" id="CAH1407610.1"/>
    </source>
</evidence>
<dbReference type="SMART" id="SM00248">
    <property type="entry name" value="ANK"/>
    <property type="match status" value="8"/>
</dbReference>
<feature type="repeat" description="ANK" evidence="3">
    <location>
        <begin position="218"/>
        <end position="250"/>
    </location>
</feature>
<dbReference type="PROSITE" id="PS50297">
    <property type="entry name" value="ANK_REP_REGION"/>
    <property type="match status" value="3"/>
</dbReference>
<dbReference type="InterPro" id="IPR036770">
    <property type="entry name" value="Ankyrin_rpt-contain_sf"/>
</dbReference>
<protein>
    <submittedName>
        <fullName evidence="4">Uncharacterized protein</fullName>
    </submittedName>
</protein>
<accession>A0A9P0HST1</accession>
<evidence type="ECO:0000256" key="3">
    <source>
        <dbReference type="PROSITE-ProRule" id="PRU00023"/>
    </source>
</evidence>
<organism evidence="4 5">
    <name type="scientific">Nezara viridula</name>
    <name type="common">Southern green stink bug</name>
    <name type="synonym">Cimex viridulus</name>
    <dbReference type="NCBI Taxonomy" id="85310"/>
    <lineage>
        <taxon>Eukaryota</taxon>
        <taxon>Metazoa</taxon>
        <taxon>Ecdysozoa</taxon>
        <taxon>Arthropoda</taxon>
        <taxon>Hexapoda</taxon>
        <taxon>Insecta</taxon>
        <taxon>Pterygota</taxon>
        <taxon>Neoptera</taxon>
        <taxon>Paraneoptera</taxon>
        <taxon>Hemiptera</taxon>
        <taxon>Heteroptera</taxon>
        <taxon>Panheteroptera</taxon>
        <taxon>Pentatomomorpha</taxon>
        <taxon>Pentatomoidea</taxon>
        <taxon>Pentatomidae</taxon>
        <taxon>Pentatominae</taxon>
        <taxon>Nezara</taxon>
    </lineage>
</organism>
<dbReference type="InterPro" id="IPR002110">
    <property type="entry name" value="Ankyrin_rpt"/>
</dbReference>
<keyword evidence="1" id="KW-0677">Repeat</keyword>
<feature type="repeat" description="ANK" evidence="3">
    <location>
        <begin position="80"/>
        <end position="112"/>
    </location>
</feature>
<dbReference type="EMBL" id="OV725083">
    <property type="protein sequence ID" value="CAH1407610.1"/>
    <property type="molecule type" value="Genomic_DNA"/>
</dbReference>
<evidence type="ECO:0000256" key="1">
    <source>
        <dbReference type="ARBA" id="ARBA00022737"/>
    </source>
</evidence>
<keyword evidence="5" id="KW-1185">Reference proteome</keyword>
<dbReference type="Pfam" id="PF12796">
    <property type="entry name" value="Ank_2"/>
    <property type="match status" value="2"/>
</dbReference>
<dbReference type="SUPFAM" id="SSF48403">
    <property type="entry name" value="Ankyrin repeat"/>
    <property type="match status" value="1"/>
</dbReference>